<evidence type="ECO:0008006" key="4">
    <source>
        <dbReference type="Google" id="ProtNLM"/>
    </source>
</evidence>
<name>A0AB39JF92_9VIRU</name>
<feature type="coiled-coil region" evidence="1">
    <location>
        <begin position="84"/>
        <end position="136"/>
    </location>
</feature>
<keyword evidence="1" id="KW-0175">Coiled coil</keyword>
<evidence type="ECO:0000256" key="2">
    <source>
        <dbReference type="SAM" id="MobiDB-lite"/>
    </source>
</evidence>
<feature type="compositionally biased region" description="Low complexity" evidence="2">
    <location>
        <begin position="32"/>
        <end position="46"/>
    </location>
</feature>
<organism evidence="3">
    <name type="scientific">Florenciella sp. virus SA2</name>
    <dbReference type="NCBI Taxonomy" id="3240092"/>
    <lineage>
        <taxon>Viruses</taxon>
    </lineage>
</organism>
<dbReference type="EMBL" id="PP542043">
    <property type="protein sequence ID" value="XDO02341.1"/>
    <property type="molecule type" value="Genomic_DNA"/>
</dbReference>
<feature type="region of interest" description="Disordered" evidence="2">
    <location>
        <begin position="23"/>
        <end position="46"/>
    </location>
</feature>
<gene>
    <name evidence="3" type="ORF">FloV-SA2_00523</name>
</gene>
<evidence type="ECO:0000256" key="1">
    <source>
        <dbReference type="SAM" id="Coils"/>
    </source>
</evidence>
<accession>A0AB39JF92</accession>
<sequence length="295" mass="35606">MPIYHCKCCNYSTHIKTHFVKHLNTKKHKKSTQSQQKTTKESTQSQHYLPKTEIITTFNHNCKYCDKEFRTKQSMYRHIKYFCKKNNDEDLKELARLLNEKDKQINELIESNDSQLTKMQKQIEKLLNKLQIQNVNNGIITTNNVYNIQILDYNKTDYSHLTDTDFVSCIADCNYCVKSLIEKVHFNEQKPENMNIYISSIKGNYVMVYKNNTWQIQDKKEQIDDIYEYNEIVLDNWYQEYRKKYPQIIQAFKKYLRNKEENDIINEVKKEILLMLYNNRNLVLKTKDEIENIQD</sequence>
<protein>
    <recommendedName>
        <fullName evidence="4">C2H2-type domain-containing protein</fullName>
    </recommendedName>
</protein>
<reference evidence="3" key="1">
    <citation type="submission" date="2024-03" db="EMBL/GenBank/DDBJ databases">
        <title>Eukaryotic viruses encode the ribosomal protein eL40.</title>
        <authorList>
            <person name="Thomy J."/>
            <person name="Schvarcz C.R."/>
            <person name="McBeain K.A."/>
            <person name="Edwards K.F."/>
            <person name="Steward G.F."/>
        </authorList>
    </citation>
    <scope>NUCLEOTIDE SEQUENCE</scope>
    <source>
        <strain evidence="3">FloV-SA2</strain>
    </source>
</reference>
<proteinExistence type="predicted"/>
<evidence type="ECO:0000313" key="3">
    <source>
        <dbReference type="EMBL" id="XDO02341.1"/>
    </source>
</evidence>